<dbReference type="RefSeq" id="WP_000760156.1">
    <property type="nucleotide sequence ID" value="NZ_AHMY02000015.1"/>
</dbReference>
<feature type="transmembrane region" description="Helical" evidence="1">
    <location>
        <begin position="247"/>
        <end position="268"/>
    </location>
</feature>
<keyword evidence="1" id="KW-0472">Membrane</keyword>
<feature type="transmembrane region" description="Helical" evidence="1">
    <location>
        <begin position="373"/>
        <end position="393"/>
    </location>
</feature>
<feature type="transmembrane region" description="Helical" evidence="1">
    <location>
        <begin position="280"/>
        <end position="298"/>
    </location>
</feature>
<reference evidence="2 3" key="1">
    <citation type="submission" date="2012-10" db="EMBL/GenBank/DDBJ databases">
        <authorList>
            <person name="Harkins D.M."/>
            <person name="Durkin A.S."/>
            <person name="Brinkac L.M."/>
            <person name="Selengut J.D."/>
            <person name="Sanka R."/>
            <person name="DePew J."/>
            <person name="Purushe J."/>
            <person name="Peacock S.J."/>
            <person name="Thaipadungpanit J."/>
            <person name="Wuthiekanun V.W."/>
            <person name="Day N.P."/>
            <person name="Vinetz J.M."/>
            <person name="Sutton G.G."/>
            <person name="Nelson W.C."/>
            <person name="Fouts D.E."/>
        </authorList>
    </citation>
    <scope>NUCLEOTIDE SEQUENCE [LARGE SCALE GENOMIC DNA]</scope>
    <source>
        <strain evidence="2 3">H1</strain>
    </source>
</reference>
<dbReference type="Proteomes" id="UP000006253">
    <property type="component" value="Unassembled WGS sequence"/>
</dbReference>
<feature type="transmembrane region" description="Helical" evidence="1">
    <location>
        <begin position="436"/>
        <end position="455"/>
    </location>
</feature>
<feature type="transmembrane region" description="Helical" evidence="1">
    <location>
        <begin position="405"/>
        <end position="424"/>
    </location>
</feature>
<gene>
    <name evidence="2" type="ORF">LEP1GSC081_3740</name>
</gene>
<feature type="transmembrane region" description="Helical" evidence="1">
    <location>
        <begin position="310"/>
        <end position="328"/>
    </location>
</feature>
<proteinExistence type="predicted"/>
<feature type="transmembrane region" description="Helical" evidence="1">
    <location>
        <begin position="104"/>
        <end position="122"/>
    </location>
</feature>
<keyword evidence="1" id="KW-0812">Transmembrane</keyword>
<dbReference type="AlphaFoldDB" id="A0A0E2B856"/>
<keyword evidence="1" id="KW-1133">Transmembrane helix</keyword>
<organism evidence="2 3">
    <name type="scientific">Leptospira kirschneri str. H1</name>
    <dbReference type="NCBI Taxonomy" id="1049966"/>
    <lineage>
        <taxon>Bacteria</taxon>
        <taxon>Pseudomonadati</taxon>
        <taxon>Spirochaetota</taxon>
        <taxon>Spirochaetia</taxon>
        <taxon>Leptospirales</taxon>
        <taxon>Leptospiraceae</taxon>
        <taxon>Leptospira</taxon>
    </lineage>
</organism>
<evidence type="ECO:0000256" key="1">
    <source>
        <dbReference type="SAM" id="Phobius"/>
    </source>
</evidence>
<protein>
    <submittedName>
        <fullName evidence="2">Putative membrane protein</fullName>
    </submittedName>
</protein>
<comment type="caution">
    <text evidence="2">The sequence shown here is derived from an EMBL/GenBank/DDBJ whole genome shotgun (WGS) entry which is preliminary data.</text>
</comment>
<name>A0A0E2B856_9LEPT</name>
<feature type="transmembrane region" description="Helical" evidence="1">
    <location>
        <begin position="196"/>
        <end position="226"/>
    </location>
</feature>
<feature type="transmembrane region" description="Helical" evidence="1">
    <location>
        <begin position="157"/>
        <end position="176"/>
    </location>
</feature>
<evidence type="ECO:0000313" key="2">
    <source>
        <dbReference type="EMBL" id="EKO17071.1"/>
    </source>
</evidence>
<feature type="transmembrane region" description="Helical" evidence="1">
    <location>
        <begin position="7"/>
        <end position="26"/>
    </location>
</feature>
<feature type="transmembrane region" description="Helical" evidence="1">
    <location>
        <begin position="462"/>
        <end position="482"/>
    </location>
</feature>
<accession>A0A0E2B856</accession>
<sequence>MKKYKSLIPGILLCLFALGLTFYMGFRHWEIFIRTCTLKDILTWDENIRLNVVLDQYQDFREFRIWRAFFPFLESPTWPPLRSLFSLILLIIPGDMSITEKDSLLGLVFYGLCFPSILYIVYKITGSLWKAGLTSILTLALTLHTTETPSYSLSSMLETQGMFFLLWTYYTLYKVYSFTYPDSFRYPFEKKEKIELSVFLSLFGLFFTKYPYGLLLFIAIFFYELISKNKEYYNILKFSLNERYRGVRRIFIVFVVLLVLSLPVLRATTNINLDQRKFKLVIYYCTVLLFIDFNLFLYTRREEWKKIAPSSIRVLYLYAIAPSLAWIFSNPDRVMSLINAQMIVNEFVKSFILALFSAPSSTIPVSHVFQEPWIFRIFFFGVFALILIFFRIKNKGNFFYSVSQTLKDPLVAVTSILFLQYLVIDATTGNKQLRHVFAPLPTLFTIFSLWVFRFIEEDSKKLKYAAIVFGTVVFIWSSSLYVREGGLLSDSFEKVQYFCLKGFRTDLFQPAKDLTAKISPEGKYIVFNGFHEEFNFDKKGRLLASEIDLLMRMKTLSKGKYRNDSRHKWKSWEEFSSALVITPTCGQKEMMDKFGIRSAAVGKSTTLKKEYKHPSGNFCMREYSIQ</sequence>
<dbReference type="EMBL" id="AHMY02000015">
    <property type="protein sequence ID" value="EKO17071.1"/>
    <property type="molecule type" value="Genomic_DNA"/>
</dbReference>
<evidence type="ECO:0000313" key="3">
    <source>
        <dbReference type="Proteomes" id="UP000006253"/>
    </source>
</evidence>